<dbReference type="CDD" id="cd02336">
    <property type="entry name" value="ZZ_RSC8"/>
    <property type="match status" value="1"/>
</dbReference>
<protein>
    <submittedName>
        <fullName evidence="18">SWI/SNF complex subunit SWI3D-like isoform X1</fullName>
    </submittedName>
</protein>
<feature type="compositionally biased region" description="Polar residues" evidence="11">
    <location>
        <begin position="477"/>
        <end position="487"/>
    </location>
</feature>
<dbReference type="SUPFAM" id="SSF46689">
    <property type="entry name" value="Homeodomain-like"/>
    <property type="match status" value="2"/>
</dbReference>
<evidence type="ECO:0000256" key="1">
    <source>
        <dbReference type="ARBA" id="ARBA00004123"/>
    </source>
</evidence>
<dbReference type="AlphaFoldDB" id="A0A6P6AEH8"/>
<dbReference type="PROSITE" id="PS51293">
    <property type="entry name" value="SANT"/>
    <property type="match status" value="1"/>
</dbReference>
<name>A0A6P6AEH8_DURZI</name>
<evidence type="ECO:0000259" key="12">
    <source>
        <dbReference type="PROSITE" id="PS50090"/>
    </source>
</evidence>
<keyword evidence="17" id="KW-1185">Reference proteome</keyword>
<dbReference type="InterPro" id="IPR043145">
    <property type="entry name" value="Znf_ZZ_sf"/>
</dbReference>
<feature type="region of interest" description="Disordered" evidence="11">
    <location>
        <begin position="588"/>
        <end position="762"/>
    </location>
</feature>
<feature type="compositionally biased region" description="Polar residues" evidence="11">
    <location>
        <begin position="777"/>
        <end position="807"/>
    </location>
</feature>
<evidence type="ECO:0000259" key="14">
    <source>
        <dbReference type="PROSITE" id="PS50934"/>
    </source>
</evidence>
<evidence type="ECO:0000313" key="18">
    <source>
        <dbReference type="RefSeq" id="XP_022763272.1"/>
    </source>
</evidence>
<keyword evidence="9" id="KW-0539">Nucleus</keyword>
<dbReference type="PROSITE" id="PS51294">
    <property type="entry name" value="HTH_MYB"/>
    <property type="match status" value="1"/>
</dbReference>
<dbReference type="Proteomes" id="UP000515121">
    <property type="component" value="Unplaced"/>
</dbReference>
<feature type="compositionally biased region" description="Polar residues" evidence="11">
    <location>
        <begin position="635"/>
        <end position="648"/>
    </location>
</feature>
<dbReference type="SUPFAM" id="SSF57850">
    <property type="entry name" value="RING/U-box"/>
    <property type="match status" value="1"/>
</dbReference>
<comment type="subcellular location">
    <subcellularLocation>
        <location evidence="1">Nucleus</location>
    </subcellularLocation>
</comment>
<dbReference type="GO" id="GO:0008270">
    <property type="term" value="F:zinc ion binding"/>
    <property type="evidence" value="ECO:0007669"/>
    <property type="project" value="UniProtKB-KW"/>
</dbReference>
<reference evidence="18" key="1">
    <citation type="submission" date="2025-08" db="UniProtKB">
        <authorList>
            <consortium name="RefSeq"/>
        </authorList>
    </citation>
    <scope>IDENTIFICATION</scope>
    <source>
        <tissue evidence="18">Fruit stalk</tissue>
    </source>
</reference>
<keyword evidence="5" id="KW-0862">Zinc</keyword>
<dbReference type="InterPro" id="IPR017884">
    <property type="entry name" value="SANT_dom"/>
</dbReference>
<dbReference type="RefSeq" id="XP_022763272.1">
    <property type="nucleotide sequence ID" value="XM_022907537.1"/>
</dbReference>
<keyword evidence="3" id="KW-0479">Metal-binding</keyword>
<feature type="domain" description="HTH myb-type" evidence="16">
    <location>
        <begin position="357"/>
        <end position="399"/>
    </location>
</feature>
<dbReference type="InterPro" id="IPR017930">
    <property type="entry name" value="Myb_dom"/>
</dbReference>
<dbReference type="PROSITE" id="PS50090">
    <property type="entry name" value="MYB_LIKE"/>
    <property type="match status" value="1"/>
</dbReference>
<evidence type="ECO:0000256" key="4">
    <source>
        <dbReference type="ARBA" id="ARBA00022771"/>
    </source>
</evidence>
<evidence type="ECO:0000259" key="16">
    <source>
        <dbReference type="PROSITE" id="PS51294"/>
    </source>
</evidence>
<dbReference type="OrthoDB" id="118550at2759"/>
<dbReference type="InterPro" id="IPR036388">
    <property type="entry name" value="WH-like_DNA-bd_sf"/>
</dbReference>
<dbReference type="Gene3D" id="1.10.10.10">
    <property type="entry name" value="Winged helix-like DNA-binding domain superfamily/Winged helix DNA-binding domain"/>
    <property type="match status" value="1"/>
</dbReference>
<dbReference type="PROSITE" id="PS01357">
    <property type="entry name" value="ZF_ZZ_1"/>
    <property type="match status" value="1"/>
</dbReference>
<feature type="region of interest" description="Disordered" evidence="11">
    <location>
        <begin position="775"/>
        <end position="836"/>
    </location>
</feature>
<dbReference type="InterPro" id="IPR009057">
    <property type="entry name" value="Homeodomain-like_sf"/>
</dbReference>
<dbReference type="Gene3D" id="3.30.60.90">
    <property type="match status" value="1"/>
</dbReference>
<sequence>MEEKRRDAVNSPAGPSLAEPEPASTRRRAGTQKRKANSLSGSSSSSTPSKRVTREKSNFVSYPPINHYGPLTRARQGAPSGNLALGLGSGSGGQKHEGTSLVKEIVKAEDLEEFNKASEEWEALEAKIEAEFEAVRSRDSNAHVVPNHCGWFSWKKVHHLEERVLPSFFNGKSPMRTPDVYMEIRNWIMKKFHANPSMQIELKDLSDLEVGDMDARQEVLEFLDYWGLINFNPFLPVGSAVPNADGDGMAKKDSLLDKLFHFEAIESRPQVVPRPNLSTSSPQSRFLPESAVAEDLVRPEGPSVEYHCNSCSADCSRKRYHCQKQADFDLCTDCFSNGKFGSGMSSSDFILMEPAEGSGLSGGKWTDQETLLLLEALELYKENWNEIAEHVATKTKAQCILHFVQMPIEDVFFNCDDNIDANSKETAGPVAMSDETSVPKDVPETTESKTTFQENQAQTTPMETSKPEDEIELRVNVETSKPETGTNVKGGPKSSKPEEINESKDGEDTNENCAIMALREAFEAVGYNLTSESILSFADVGNPVMALAGFFARLVGPNIAAVSAQSSLKSLSGSSPSVHLAARNCFFLEDPPDDKKEPNGSESVVNDTGNGDAQNVEKSEDKTLKEDKSTPVLDRNSSLSSHCDQNAEVSLPVERVTSASANDLSTGKKELGTLATNEEVKKTNLNESSINDQSKDHQPNVMRESNNSASHVLPSSVEETGGRGTSVEEPFQPPEAVKEVDMSHSAPLERNEPCDAAASKPVGELSESAVALENVEAVSSSPSRTKNEQQPVKSSSGGEPTQPTEASNDVEMVSDSQLVERSEPQQPVTSNSVNENGATTGFSPFFYECLVSNVEVTRTEANYKSKVANNENHASTETKGDSSIDKVKCAAVTALSAAAVKAKLLADQEEDQILHLTASLIEKQLRKMEAKLAFFNEMEGVMMRVKEQLDRSRQRLYHERTQIIAARLGLPASSSRSMPPSNTANRIATNFANSVARHPMTMTAPRPPMSRPMGPMAPIPSNPFVSSTVAGSSIRPASQDNLSSVGTK</sequence>
<feature type="compositionally biased region" description="Basic and acidic residues" evidence="11">
    <location>
        <begin position="495"/>
        <end position="507"/>
    </location>
</feature>
<feature type="domain" description="SWIRM" evidence="14">
    <location>
        <begin position="143"/>
        <end position="240"/>
    </location>
</feature>
<dbReference type="PROSITE" id="PS50135">
    <property type="entry name" value="ZF_ZZ_2"/>
    <property type="match status" value="1"/>
</dbReference>
<evidence type="ECO:0000256" key="8">
    <source>
        <dbReference type="ARBA" id="ARBA00023163"/>
    </source>
</evidence>
<feature type="compositionally biased region" description="Polar residues" evidence="11">
    <location>
        <begin position="600"/>
        <end position="613"/>
    </location>
</feature>
<dbReference type="GO" id="GO:0005634">
    <property type="term" value="C:nucleus"/>
    <property type="evidence" value="ECO:0007669"/>
    <property type="project" value="UniProtKB-SubCell"/>
</dbReference>
<evidence type="ECO:0000256" key="7">
    <source>
        <dbReference type="ARBA" id="ARBA00023125"/>
    </source>
</evidence>
<feature type="compositionally biased region" description="Basic and acidic residues" evidence="11">
    <location>
        <begin position="465"/>
        <end position="475"/>
    </location>
</feature>
<evidence type="ECO:0000256" key="5">
    <source>
        <dbReference type="ARBA" id="ARBA00022833"/>
    </source>
</evidence>
<dbReference type="SMART" id="SM00717">
    <property type="entry name" value="SANT"/>
    <property type="match status" value="1"/>
</dbReference>
<dbReference type="PANTHER" id="PTHR12802:SF41">
    <property type="entry name" value="BRAHMA ASSOCIATED PROTEIN 155 KDA"/>
    <property type="match status" value="1"/>
</dbReference>
<feature type="region of interest" description="Disordered" evidence="11">
    <location>
        <begin position="1"/>
        <end position="97"/>
    </location>
</feature>
<evidence type="ECO:0000256" key="3">
    <source>
        <dbReference type="ARBA" id="ARBA00022723"/>
    </source>
</evidence>
<feature type="compositionally biased region" description="Polar residues" evidence="11">
    <location>
        <begin position="1023"/>
        <end position="1048"/>
    </location>
</feature>
<dbReference type="Pfam" id="PF00569">
    <property type="entry name" value="ZZ"/>
    <property type="match status" value="1"/>
</dbReference>
<evidence type="ECO:0000313" key="17">
    <source>
        <dbReference type="Proteomes" id="UP000515121"/>
    </source>
</evidence>
<proteinExistence type="predicted"/>
<keyword evidence="8" id="KW-0804">Transcription</keyword>
<keyword evidence="4 10" id="KW-0863">Zinc-finger</keyword>
<dbReference type="GO" id="GO:0003677">
    <property type="term" value="F:DNA binding"/>
    <property type="evidence" value="ECO:0007669"/>
    <property type="project" value="UniProtKB-KW"/>
</dbReference>
<dbReference type="PANTHER" id="PTHR12802">
    <property type="entry name" value="SWI/SNF COMPLEX-RELATED"/>
    <property type="match status" value="1"/>
</dbReference>
<feature type="compositionally biased region" description="Basic and acidic residues" evidence="11">
    <location>
        <begin position="615"/>
        <end position="629"/>
    </location>
</feature>
<dbReference type="Pfam" id="PF00249">
    <property type="entry name" value="Myb_DNA-binding"/>
    <property type="match status" value="1"/>
</dbReference>
<feature type="domain" description="ZZ-type" evidence="13">
    <location>
        <begin position="303"/>
        <end position="357"/>
    </location>
</feature>
<feature type="compositionally biased region" description="Basic and acidic residues" evidence="11">
    <location>
        <begin position="437"/>
        <end position="447"/>
    </location>
</feature>
<dbReference type="KEGG" id="dzi:111308872"/>
<dbReference type="InterPro" id="IPR001005">
    <property type="entry name" value="SANT/Myb"/>
</dbReference>
<feature type="domain" description="SANT" evidence="15">
    <location>
        <begin position="360"/>
        <end position="411"/>
    </location>
</feature>
<dbReference type="FunFam" id="1.10.10.60:FF:000014">
    <property type="entry name" value="SWI/SNF complex subunit SMARCC2 isoform C"/>
    <property type="match status" value="1"/>
</dbReference>
<evidence type="ECO:0000256" key="6">
    <source>
        <dbReference type="ARBA" id="ARBA00023015"/>
    </source>
</evidence>
<dbReference type="SMART" id="SM00291">
    <property type="entry name" value="ZnF_ZZ"/>
    <property type="match status" value="1"/>
</dbReference>
<feature type="compositionally biased region" description="Low complexity" evidence="11">
    <location>
        <begin position="38"/>
        <end position="49"/>
    </location>
</feature>
<organism evidence="17 18">
    <name type="scientific">Durio zibethinus</name>
    <name type="common">Durian</name>
    <dbReference type="NCBI Taxonomy" id="66656"/>
    <lineage>
        <taxon>Eukaryota</taxon>
        <taxon>Viridiplantae</taxon>
        <taxon>Streptophyta</taxon>
        <taxon>Embryophyta</taxon>
        <taxon>Tracheophyta</taxon>
        <taxon>Spermatophyta</taxon>
        <taxon>Magnoliopsida</taxon>
        <taxon>eudicotyledons</taxon>
        <taxon>Gunneridae</taxon>
        <taxon>Pentapetalae</taxon>
        <taxon>rosids</taxon>
        <taxon>malvids</taxon>
        <taxon>Malvales</taxon>
        <taxon>Malvaceae</taxon>
        <taxon>Helicteroideae</taxon>
        <taxon>Durio</taxon>
    </lineage>
</organism>
<evidence type="ECO:0000256" key="11">
    <source>
        <dbReference type="SAM" id="MobiDB-lite"/>
    </source>
</evidence>
<feature type="region of interest" description="Disordered" evidence="11">
    <location>
        <begin position="424"/>
        <end position="508"/>
    </location>
</feature>
<keyword evidence="6" id="KW-0805">Transcription regulation</keyword>
<keyword evidence="7" id="KW-0238">DNA-binding</keyword>
<dbReference type="InterPro" id="IPR000433">
    <property type="entry name" value="Znf_ZZ"/>
</dbReference>
<dbReference type="GeneID" id="111308872"/>
<feature type="region of interest" description="Disordered" evidence="11">
    <location>
        <begin position="1007"/>
        <end position="1048"/>
    </location>
</feature>
<gene>
    <name evidence="18" type="primary">LOC111308872</name>
</gene>
<dbReference type="Gene3D" id="1.10.10.60">
    <property type="entry name" value="Homeodomain-like"/>
    <property type="match status" value="1"/>
</dbReference>
<dbReference type="Pfam" id="PF16495">
    <property type="entry name" value="SWIRM-assoc_1"/>
    <property type="match status" value="1"/>
</dbReference>
<dbReference type="Pfam" id="PF04433">
    <property type="entry name" value="SWIRM"/>
    <property type="match status" value="1"/>
</dbReference>
<dbReference type="PROSITE" id="PS50934">
    <property type="entry name" value="SWIRM"/>
    <property type="match status" value="1"/>
</dbReference>
<feature type="compositionally biased region" description="Polar residues" evidence="11">
    <location>
        <begin position="448"/>
        <end position="463"/>
    </location>
</feature>
<dbReference type="InterPro" id="IPR041984">
    <property type="entry name" value="Rsc8/Ssr1/Ssr2_ZZ"/>
</dbReference>
<feature type="compositionally biased region" description="Low complexity" evidence="11">
    <location>
        <begin position="77"/>
        <end position="86"/>
    </location>
</feature>
<dbReference type="InterPro" id="IPR032451">
    <property type="entry name" value="SMARCC_C"/>
</dbReference>
<feature type="compositionally biased region" description="Basic residues" evidence="11">
    <location>
        <begin position="25"/>
        <end position="36"/>
    </location>
</feature>
<feature type="compositionally biased region" description="Pro residues" evidence="11">
    <location>
        <begin position="1007"/>
        <end position="1021"/>
    </location>
</feature>
<evidence type="ECO:0000256" key="9">
    <source>
        <dbReference type="ARBA" id="ARBA00023242"/>
    </source>
</evidence>
<accession>A0A6P6AEH8</accession>
<keyword evidence="2" id="KW-0217">Developmental protein</keyword>
<evidence type="ECO:0000259" key="13">
    <source>
        <dbReference type="PROSITE" id="PS50135"/>
    </source>
</evidence>
<dbReference type="CDD" id="cd00167">
    <property type="entry name" value="SANT"/>
    <property type="match status" value="1"/>
</dbReference>
<evidence type="ECO:0000259" key="15">
    <source>
        <dbReference type="PROSITE" id="PS51293"/>
    </source>
</evidence>
<dbReference type="InterPro" id="IPR007526">
    <property type="entry name" value="SWIRM"/>
</dbReference>
<feature type="domain" description="Myb-like" evidence="12">
    <location>
        <begin position="357"/>
        <end position="407"/>
    </location>
</feature>
<feature type="compositionally biased region" description="Polar residues" evidence="11">
    <location>
        <begin position="824"/>
        <end position="836"/>
    </location>
</feature>
<feature type="compositionally biased region" description="Basic and acidic residues" evidence="11">
    <location>
        <begin position="736"/>
        <end position="753"/>
    </location>
</feature>
<evidence type="ECO:0000256" key="2">
    <source>
        <dbReference type="ARBA" id="ARBA00022473"/>
    </source>
</evidence>
<evidence type="ECO:0000256" key="10">
    <source>
        <dbReference type="PROSITE-ProRule" id="PRU00228"/>
    </source>
</evidence>